<dbReference type="EMBL" id="WUTW01000009">
    <property type="protein sequence ID" value="MXQ67907.1"/>
    <property type="molecule type" value="Genomic_DNA"/>
</dbReference>
<reference evidence="8 9" key="1">
    <citation type="submission" date="2019-12" db="EMBL/GenBank/DDBJ databases">
        <title>Nocardia macrotermitis sp. nov. and Nocardia aurantia sp. nov., isolated from the gut of the fungus growing-termite Macrotermes natalensis.</title>
        <authorList>
            <person name="Christine B."/>
            <person name="Rene B."/>
        </authorList>
    </citation>
    <scope>NUCLEOTIDE SEQUENCE [LARGE SCALE GENOMIC DNA]</scope>
    <source>
        <strain evidence="8 9">DSM 102126</strain>
    </source>
</reference>
<dbReference type="InterPro" id="IPR001867">
    <property type="entry name" value="OmpR/PhoB-type_DNA-bd"/>
</dbReference>
<dbReference type="PRINTS" id="PR00364">
    <property type="entry name" value="DISEASERSIST"/>
</dbReference>
<feature type="domain" description="OmpR/PhoB-type" evidence="7">
    <location>
        <begin position="1"/>
        <end position="93"/>
    </location>
</feature>
<dbReference type="PROSITE" id="PS51755">
    <property type="entry name" value="OMPR_PHOB"/>
    <property type="match status" value="1"/>
</dbReference>
<dbReference type="RefSeq" id="WP_161106094.1">
    <property type="nucleotide sequence ID" value="NZ_JBHLYI010000015.1"/>
</dbReference>
<dbReference type="Gene3D" id="1.25.40.10">
    <property type="entry name" value="Tetratricopeptide repeat domain"/>
    <property type="match status" value="3"/>
</dbReference>
<dbReference type="Pfam" id="PF13424">
    <property type="entry name" value="TPR_12"/>
    <property type="match status" value="4"/>
</dbReference>
<dbReference type="Proteomes" id="UP000431901">
    <property type="component" value="Unassembled WGS sequence"/>
</dbReference>
<keyword evidence="9" id="KW-1185">Reference proteome</keyword>
<comment type="similarity">
    <text evidence="1">Belongs to the AfsR/DnrI/RedD regulatory family.</text>
</comment>
<feature type="repeat" description="TPR" evidence="5">
    <location>
        <begin position="785"/>
        <end position="818"/>
    </location>
</feature>
<dbReference type="InterPro" id="IPR036388">
    <property type="entry name" value="WH-like_DNA-bd_sf"/>
</dbReference>
<sequence length="1037" mass="113216">MEFRILGPMELWASGASRQPGWAKERGVLAVLLMAPGRPVAVESLIERVWEHDTETRVRAALHTQIARLRRRLEAMDDQVRLHYRAGAYTLDADPEQVDYHRFARLCAQARSIADSGDTEHAAALLREALRLWRGTPLSGIEGAWAERTRRTIEDELVGGALDRFKIELARGRHAQVINELDRLAARFPHHEKLAESLMLALYRDGRSGDALHVFHRLRERLAADLGAVPHPETSRLHRRILAGDPGLTLPRRPYAAQAPSSLPRDLHTFTGRTAELTRLTALAEGGPTVTVIAIDGMPGVGKSTLAVHLAHRLADRYPDGQIFLHLRAHHADHEPLDGGLALKHLLLAVGVPADEIPTDVEARAARWRGAVAARRILLVLDDALGNDQIRLLLPGTPGCLVIVTSRRRLVGLEAVRPVSLGVLPPAEAVALLARVAERALDPADPAVRAVVGLCGGLPLAVQLVGGRLLHRPGWTVGDLAERLSGGRGRLAEIRAENRDLTAVFALSYEGLDERLRVAFRLLGLHPGLDVTADDTAVLLGTDRATAGAMLEELLDYHLIEDPSRGRYRFHDLIGEYASRLAALDPPPDAEAALDRLTDHYLATAARADALLYPRGDRPAVTAVSPCPPSFADADGARGWLDAESDNLLRVASDAVERGRGGRAAGLAAVLAPHLESTGRWADAARLHERAAAVWSDLGEHGSRIRALADLSKIYWRSGRYAEALRRAHEGLESARSHGDGRAVAGFLLQIGQVHWHLAEFDVALGYLQQALAGFRECADEGDVGEALNNLGIVLCHLGRYGEAADHFRAALDTHTRLGADEGRQIALNNIGDLEQMLGNYDVALDFYLRARDVKEMRRQHQAVWLSNVATVYRRTGRAAEAIGEYRKALAIYREIGDLRGECDSLNHIGTCFTALGRDGEALIHHQKALQSARELSERYEQTLALLGIGELHLRAGRYAAARERFEESLALARSIADVRQEASALAGIGEVVARTRGAAVAEPYRRQALELFSSLGVREADVLQDRLLSPDDIPGA</sequence>
<dbReference type="SMART" id="SM00028">
    <property type="entry name" value="TPR"/>
    <property type="match status" value="7"/>
</dbReference>
<dbReference type="InterPro" id="IPR019734">
    <property type="entry name" value="TPR_rpt"/>
</dbReference>
<feature type="repeat" description="TPR" evidence="5">
    <location>
        <begin position="943"/>
        <end position="976"/>
    </location>
</feature>
<dbReference type="GO" id="GO:0000160">
    <property type="term" value="P:phosphorelay signal transduction system"/>
    <property type="evidence" value="ECO:0007669"/>
    <property type="project" value="InterPro"/>
</dbReference>
<dbReference type="InterPro" id="IPR011990">
    <property type="entry name" value="TPR-like_helical_dom_sf"/>
</dbReference>
<dbReference type="SUPFAM" id="SSF48452">
    <property type="entry name" value="TPR-like"/>
    <property type="match status" value="3"/>
</dbReference>
<evidence type="ECO:0000256" key="2">
    <source>
        <dbReference type="ARBA" id="ARBA00023015"/>
    </source>
</evidence>
<name>A0A6I4WCI1_9ACTN</name>
<proteinExistence type="inferred from homology"/>
<keyword evidence="5" id="KW-0802">TPR repeat</keyword>
<protein>
    <submittedName>
        <fullName evidence="8">Tetratricopeptide repeat protein</fullName>
    </submittedName>
</protein>
<feature type="DNA-binding region" description="OmpR/PhoB-type" evidence="6">
    <location>
        <begin position="1"/>
        <end position="93"/>
    </location>
</feature>
<dbReference type="InterPro" id="IPR002182">
    <property type="entry name" value="NB-ARC"/>
</dbReference>
<dbReference type="CDD" id="cd15831">
    <property type="entry name" value="BTAD"/>
    <property type="match status" value="1"/>
</dbReference>
<dbReference type="PANTHER" id="PTHR35807:SF1">
    <property type="entry name" value="TRANSCRIPTIONAL REGULATOR REDD"/>
    <property type="match status" value="1"/>
</dbReference>
<dbReference type="InterPro" id="IPR051677">
    <property type="entry name" value="AfsR-DnrI-RedD_regulator"/>
</dbReference>
<evidence type="ECO:0000259" key="7">
    <source>
        <dbReference type="PROSITE" id="PS51755"/>
    </source>
</evidence>
<dbReference type="Gene3D" id="3.40.50.300">
    <property type="entry name" value="P-loop containing nucleotide triphosphate hydrolases"/>
    <property type="match status" value="1"/>
</dbReference>
<dbReference type="PANTHER" id="PTHR35807">
    <property type="entry name" value="TRANSCRIPTIONAL REGULATOR REDD-RELATED"/>
    <property type="match status" value="1"/>
</dbReference>
<dbReference type="InterPro" id="IPR027417">
    <property type="entry name" value="P-loop_NTPase"/>
</dbReference>
<dbReference type="SMART" id="SM01043">
    <property type="entry name" value="BTAD"/>
    <property type="match status" value="1"/>
</dbReference>
<dbReference type="SMART" id="SM00862">
    <property type="entry name" value="Trans_reg_C"/>
    <property type="match status" value="1"/>
</dbReference>
<gene>
    <name evidence="8" type="ORF">GQ466_28215</name>
</gene>
<accession>A0A6I4WCI1</accession>
<keyword evidence="3 6" id="KW-0238">DNA-binding</keyword>
<dbReference type="Pfam" id="PF03704">
    <property type="entry name" value="BTAD"/>
    <property type="match status" value="1"/>
</dbReference>
<dbReference type="GO" id="GO:0043531">
    <property type="term" value="F:ADP binding"/>
    <property type="evidence" value="ECO:0007669"/>
    <property type="project" value="InterPro"/>
</dbReference>
<dbReference type="Pfam" id="PF00931">
    <property type="entry name" value="NB-ARC"/>
    <property type="match status" value="1"/>
</dbReference>
<organism evidence="8 9">
    <name type="scientific">Actinomadura rayongensis</name>
    <dbReference type="NCBI Taxonomy" id="1429076"/>
    <lineage>
        <taxon>Bacteria</taxon>
        <taxon>Bacillati</taxon>
        <taxon>Actinomycetota</taxon>
        <taxon>Actinomycetes</taxon>
        <taxon>Streptosporangiales</taxon>
        <taxon>Thermomonosporaceae</taxon>
        <taxon>Actinomadura</taxon>
    </lineage>
</organism>
<keyword evidence="4" id="KW-0804">Transcription</keyword>
<dbReference type="InterPro" id="IPR005158">
    <property type="entry name" value="BTAD"/>
</dbReference>
<dbReference type="PROSITE" id="PS50005">
    <property type="entry name" value="TPR"/>
    <property type="match status" value="2"/>
</dbReference>
<evidence type="ECO:0000256" key="5">
    <source>
        <dbReference type="PROSITE-ProRule" id="PRU00339"/>
    </source>
</evidence>
<dbReference type="GO" id="GO:0003677">
    <property type="term" value="F:DNA binding"/>
    <property type="evidence" value="ECO:0007669"/>
    <property type="project" value="UniProtKB-UniRule"/>
</dbReference>
<dbReference type="InterPro" id="IPR016032">
    <property type="entry name" value="Sig_transdc_resp-reg_C-effctor"/>
</dbReference>
<dbReference type="Gene3D" id="1.10.10.10">
    <property type="entry name" value="Winged helix-like DNA-binding domain superfamily/Winged helix DNA-binding domain"/>
    <property type="match status" value="1"/>
</dbReference>
<dbReference type="AlphaFoldDB" id="A0A6I4WCI1"/>
<evidence type="ECO:0000256" key="3">
    <source>
        <dbReference type="ARBA" id="ARBA00023125"/>
    </source>
</evidence>
<evidence type="ECO:0000256" key="4">
    <source>
        <dbReference type="ARBA" id="ARBA00023163"/>
    </source>
</evidence>
<evidence type="ECO:0000313" key="9">
    <source>
        <dbReference type="Proteomes" id="UP000431901"/>
    </source>
</evidence>
<evidence type="ECO:0000256" key="1">
    <source>
        <dbReference type="ARBA" id="ARBA00005820"/>
    </source>
</evidence>
<comment type="caution">
    <text evidence="8">The sequence shown here is derived from an EMBL/GenBank/DDBJ whole genome shotgun (WGS) entry which is preliminary data.</text>
</comment>
<dbReference type="GO" id="GO:0006355">
    <property type="term" value="P:regulation of DNA-templated transcription"/>
    <property type="evidence" value="ECO:0007669"/>
    <property type="project" value="InterPro"/>
</dbReference>
<keyword evidence="2" id="KW-0805">Transcription regulation</keyword>
<dbReference type="SUPFAM" id="SSF52540">
    <property type="entry name" value="P-loop containing nucleoside triphosphate hydrolases"/>
    <property type="match status" value="1"/>
</dbReference>
<evidence type="ECO:0000313" key="8">
    <source>
        <dbReference type="EMBL" id="MXQ67907.1"/>
    </source>
</evidence>
<dbReference type="SUPFAM" id="SSF46894">
    <property type="entry name" value="C-terminal effector domain of the bipartite response regulators"/>
    <property type="match status" value="1"/>
</dbReference>
<dbReference type="Pfam" id="PF00486">
    <property type="entry name" value="Trans_reg_C"/>
    <property type="match status" value="1"/>
</dbReference>
<evidence type="ECO:0000256" key="6">
    <source>
        <dbReference type="PROSITE-ProRule" id="PRU01091"/>
    </source>
</evidence>
<dbReference type="OrthoDB" id="5521887at2"/>